<dbReference type="Pfam" id="PF20142">
    <property type="entry name" value="Scaffold"/>
    <property type="match status" value="1"/>
</dbReference>
<dbReference type="InterPro" id="IPR036366">
    <property type="entry name" value="PGBDSf"/>
</dbReference>
<comment type="similarity">
    <text evidence="2">Belongs to the YkuD family.</text>
</comment>
<dbReference type="InterPro" id="IPR038063">
    <property type="entry name" value="Transpep_catalytic_dom"/>
</dbReference>
<dbReference type="SUPFAM" id="SSF47090">
    <property type="entry name" value="PGBD-like"/>
    <property type="match status" value="1"/>
</dbReference>
<dbReference type="InterPro" id="IPR036365">
    <property type="entry name" value="PGBD-like_sf"/>
</dbReference>
<dbReference type="InterPro" id="IPR005490">
    <property type="entry name" value="LD_TPept_cat_dom"/>
</dbReference>
<dbReference type="InterPro" id="IPR052905">
    <property type="entry name" value="LD-transpeptidase_YkuD-like"/>
</dbReference>
<feature type="active site" description="Nucleophile" evidence="7">
    <location>
        <position position="428"/>
    </location>
</feature>
<gene>
    <name evidence="9" type="ORF">F4Y60_13580</name>
</gene>
<dbReference type="InterPro" id="IPR045380">
    <property type="entry name" value="LD_TPept_scaffold_dom"/>
</dbReference>
<dbReference type="UniPathway" id="UPA00219"/>
<comment type="pathway">
    <text evidence="1 7">Cell wall biogenesis; peptidoglycan biosynthesis.</text>
</comment>
<evidence type="ECO:0000256" key="6">
    <source>
        <dbReference type="ARBA" id="ARBA00023316"/>
    </source>
</evidence>
<dbReference type="GO" id="GO:0004180">
    <property type="term" value="F:carboxypeptidase activity"/>
    <property type="evidence" value="ECO:0007669"/>
    <property type="project" value="UniProtKB-ARBA"/>
</dbReference>
<proteinExistence type="inferred from homology"/>
<keyword evidence="6 7" id="KW-0961">Cell wall biogenesis/degradation</keyword>
<name>A0A6B0Y528_9RHOB</name>
<dbReference type="GO" id="GO:0008360">
    <property type="term" value="P:regulation of cell shape"/>
    <property type="evidence" value="ECO:0007669"/>
    <property type="project" value="UniProtKB-UniRule"/>
</dbReference>
<accession>A0A6B0Y528</accession>
<evidence type="ECO:0000259" key="8">
    <source>
        <dbReference type="PROSITE" id="PS52029"/>
    </source>
</evidence>
<sequence length="517" mass="58427">MAGGVHPVLAQSGSSEFMEAVAKAAAGDRVIAEFYEATGYNPIWTDRSNKATQRRAAFLKAANDAPSHGLPADRYRTEILNINPRRVRSEHDLGLLEVELTRLLLRYARDVQTGILVPGQVDEEIAREVPYRERAAILSDFSRSSPQAFIRALPPSSREYAQLRKEKVRLESLIGRRGWGSRVHASFLKPGAEGAEVLQLRDRLVAMGYLGRHAGRTYDLRMQQAVAVFQFDHGLPVDGVAGPVTLSEINVEPAKRLSQVMVAMERERWINMPLGDRHVWVNIPDFHVRLVDDGKVTFVTRSVVGARGDNRRTPEFSDEMEHIVINPTWYVPRSITVKEYFPRLKVDPTSVGHLTLFNSAGDVVERDSVELAMFDEKNFPFELKQLPGASNALGVVKFMFPNRHNIYLHDTPHKQLFGEDVRTFSHGCIRLREPINFAYALLKRQVADPHVFIHDRVEAGEELLVELDEHVPVHLVYRTAFTQTGGKMQFRPDIYGRDARIWEALKSAGVSVQDIRS</sequence>
<organism evidence="9">
    <name type="scientific">Boseongicola sp. SB0664_bin_43</name>
    <dbReference type="NCBI Taxonomy" id="2604844"/>
    <lineage>
        <taxon>Bacteria</taxon>
        <taxon>Pseudomonadati</taxon>
        <taxon>Pseudomonadota</taxon>
        <taxon>Alphaproteobacteria</taxon>
        <taxon>Rhodobacterales</taxon>
        <taxon>Paracoccaceae</taxon>
        <taxon>Boseongicola</taxon>
    </lineage>
</organism>
<comment type="caution">
    <text evidence="9">The sequence shown here is derived from an EMBL/GenBank/DDBJ whole genome shotgun (WGS) entry which is preliminary data.</text>
</comment>
<evidence type="ECO:0000256" key="1">
    <source>
        <dbReference type="ARBA" id="ARBA00004752"/>
    </source>
</evidence>
<dbReference type="InterPro" id="IPR002477">
    <property type="entry name" value="Peptidoglycan-bd-like"/>
</dbReference>
<dbReference type="SUPFAM" id="SSF141523">
    <property type="entry name" value="L,D-transpeptidase catalytic domain-like"/>
    <property type="match status" value="1"/>
</dbReference>
<keyword evidence="3" id="KW-0808">Transferase</keyword>
<evidence type="ECO:0000256" key="5">
    <source>
        <dbReference type="ARBA" id="ARBA00022984"/>
    </source>
</evidence>
<dbReference type="Pfam" id="PF01471">
    <property type="entry name" value="PG_binding_1"/>
    <property type="match status" value="1"/>
</dbReference>
<keyword evidence="4 7" id="KW-0133">Cell shape</keyword>
<dbReference type="Gene3D" id="2.40.440.10">
    <property type="entry name" value="L,D-transpeptidase catalytic domain-like"/>
    <property type="match status" value="1"/>
</dbReference>
<evidence type="ECO:0000256" key="4">
    <source>
        <dbReference type="ARBA" id="ARBA00022960"/>
    </source>
</evidence>
<dbReference type="CDD" id="cd16913">
    <property type="entry name" value="YkuD_like"/>
    <property type="match status" value="1"/>
</dbReference>
<dbReference type="PANTHER" id="PTHR41533">
    <property type="entry name" value="L,D-TRANSPEPTIDASE HI_1667-RELATED"/>
    <property type="match status" value="1"/>
</dbReference>
<dbReference type="PROSITE" id="PS52029">
    <property type="entry name" value="LD_TPASE"/>
    <property type="match status" value="1"/>
</dbReference>
<dbReference type="EMBL" id="VXRY01000559">
    <property type="protein sequence ID" value="MXY35083.1"/>
    <property type="molecule type" value="Genomic_DNA"/>
</dbReference>
<dbReference type="GO" id="GO:0009252">
    <property type="term" value="P:peptidoglycan biosynthetic process"/>
    <property type="evidence" value="ECO:0007669"/>
    <property type="project" value="UniProtKB-UniPathway"/>
</dbReference>
<dbReference type="Pfam" id="PF03734">
    <property type="entry name" value="YkuD"/>
    <property type="match status" value="1"/>
</dbReference>
<dbReference type="PANTHER" id="PTHR41533:SF2">
    <property type="entry name" value="BLR7131 PROTEIN"/>
    <property type="match status" value="1"/>
</dbReference>
<feature type="active site" description="Proton donor/acceptor" evidence="7">
    <location>
        <position position="409"/>
    </location>
</feature>
<keyword evidence="5 7" id="KW-0573">Peptidoglycan synthesis</keyword>
<dbReference type="AlphaFoldDB" id="A0A6B0Y528"/>
<reference evidence="9" key="1">
    <citation type="submission" date="2019-09" db="EMBL/GenBank/DDBJ databases">
        <title>Characterisation of the sponge microbiome using genome-centric metagenomics.</title>
        <authorList>
            <person name="Engelberts J.P."/>
            <person name="Robbins S.J."/>
            <person name="De Goeij J.M."/>
            <person name="Aranda M."/>
            <person name="Bell S.C."/>
            <person name="Webster N.S."/>
        </authorList>
    </citation>
    <scope>NUCLEOTIDE SEQUENCE</scope>
    <source>
        <strain evidence="9">SB0664_bin_43</strain>
    </source>
</reference>
<dbReference type="GO" id="GO:0071555">
    <property type="term" value="P:cell wall organization"/>
    <property type="evidence" value="ECO:0007669"/>
    <property type="project" value="UniProtKB-UniRule"/>
</dbReference>
<dbReference type="GO" id="GO:0016740">
    <property type="term" value="F:transferase activity"/>
    <property type="evidence" value="ECO:0007669"/>
    <property type="project" value="UniProtKB-KW"/>
</dbReference>
<evidence type="ECO:0000256" key="3">
    <source>
        <dbReference type="ARBA" id="ARBA00022679"/>
    </source>
</evidence>
<feature type="domain" description="L,D-TPase catalytic" evidence="8">
    <location>
        <begin position="277"/>
        <end position="454"/>
    </location>
</feature>
<evidence type="ECO:0000313" key="9">
    <source>
        <dbReference type="EMBL" id="MXY35083.1"/>
    </source>
</evidence>
<evidence type="ECO:0000256" key="2">
    <source>
        <dbReference type="ARBA" id="ARBA00005992"/>
    </source>
</evidence>
<evidence type="ECO:0000256" key="7">
    <source>
        <dbReference type="PROSITE-ProRule" id="PRU01373"/>
    </source>
</evidence>
<protein>
    <submittedName>
        <fullName evidence="9">L,D-transpeptidase family protein</fullName>
    </submittedName>
</protein>
<dbReference type="Gene3D" id="1.10.101.10">
    <property type="entry name" value="PGBD-like superfamily/PGBD"/>
    <property type="match status" value="1"/>
</dbReference>